<name>A0A5J9W2Q6_9POAL</name>
<keyword evidence="3" id="KW-1185">Reference proteome</keyword>
<sequence>MRGGRCCNGLVYMKACLFLLALLSASSAECRQQQLDEVAATRNLTDATHDNIDVMAIEPAAASPDDEDKVQFVFCMERSCPVFHKCYSCMNETPDPWCFQTRDDCRNHCPHCHPRCPPPLSLQAATETRLKSTSILQEQNASRS</sequence>
<evidence type="ECO:0000313" key="3">
    <source>
        <dbReference type="Proteomes" id="UP000324897"/>
    </source>
</evidence>
<evidence type="ECO:0000256" key="1">
    <source>
        <dbReference type="SAM" id="SignalP"/>
    </source>
</evidence>
<reference evidence="2 3" key="1">
    <citation type="journal article" date="2019" name="Sci. Rep.">
        <title>A high-quality genome of Eragrostis curvula grass provides insights into Poaceae evolution and supports new strategies to enhance forage quality.</title>
        <authorList>
            <person name="Carballo J."/>
            <person name="Santos B.A.C.M."/>
            <person name="Zappacosta D."/>
            <person name="Garbus I."/>
            <person name="Selva J.P."/>
            <person name="Gallo C.A."/>
            <person name="Diaz A."/>
            <person name="Albertini E."/>
            <person name="Caccamo M."/>
            <person name="Echenique V."/>
        </authorList>
    </citation>
    <scope>NUCLEOTIDE SEQUENCE [LARGE SCALE GENOMIC DNA]</scope>
    <source>
        <strain evidence="3">cv. Victoria</strain>
        <tissue evidence="2">Leaf</tissue>
    </source>
</reference>
<protein>
    <recommendedName>
        <fullName evidence="4">Embryo surrounding factor 1 brassicaceae domain-containing protein</fullName>
    </recommendedName>
</protein>
<dbReference type="EMBL" id="RWGY01000005">
    <property type="protein sequence ID" value="TVU42193.1"/>
    <property type="molecule type" value="Genomic_DNA"/>
</dbReference>
<comment type="caution">
    <text evidence="2">The sequence shown here is derived from an EMBL/GenBank/DDBJ whole genome shotgun (WGS) entry which is preliminary data.</text>
</comment>
<proteinExistence type="predicted"/>
<evidence type="ECO:0000313" key="2">
    <source>
        <dbReference type="EMBL" id="TVU42193.1"/>
    </source>
</evidence>
<organism evidence="2 3">
    <name type="scientific">Eragrostis curvula</name>
    <name type="common">weeping love grass</name>
    <dbReference type="NCBI Taxonomy" id="38414"/>
    <lineage>
        <taxon>Eukaryota</taxon>
        <taxon>Viridiplantae</taxon>
        <taxon>Streptophyta</taxon>
        <taxon>Embryophyta</taxon>
        <taxon>Tracheophyta</taxon>
        <taxon>Spermatophyta</taxon>
        <taxon>Magnoliopsida</taxon>
        <taxon>Liliopsida</taxon>
        <taxon>Poales</taxon>
        <taxon>Poaceae</taxon>
        <taxon>PACMAD clade</taxon>
        <taxon>Chloridoideae</taxon>
        <taxon>Eragrostideae</taxon>
        <taxon>Eragrostidinae</taxon>
        <taxon>Eragrostis</taxon>
    </lineage>
</organism>
<accession>A0A5J9W2Q6</accession>
<dbReference type="Gramene" id="TVU42193">
    <property type="protein sequence ID" value="TVU42193"/>
    <property type="gene ID" value="EJB05_08586"/>
</dbReference>
<feature type="signal peptide" evidence="1">
    <location>
        <begin position="1"/>
        <end position="28"/>
    </location>
</feature>
<feature type="chain" id="PRO_5023941514" description="Embryo surrounding factor 1 brassicaceae domain-containing protein" evidence="1">
    <location>
        <begin position="29"/>
        <end position="144"/>
    </location>
</feature>
<dbReference type="Proteomes" id="UP000324897">
    <property type="component" value="Unassembled WGS sequence"/>
</dbReference>
<dbReference type="AlphaFoldDB" id="A0A5J9W2Q6"/>
<gene>
    <name evidence="2" type="ORF">EJB05_08586</name>
</gene>
<evidence type="ECO:0008006" key="4">
    <source>
        <dbReference type="Google" id="ProtNLM"/>
    </source>
</evidence>
<keyword evidence="1" id="KW-0732">Signal</keyword>